<feature type="compositionally biased region" description="Basic and acidic residues" evidence="1">
    <location>
        <begin position="120"/>
        <end position="133"/>
    </location>
</feature>
<gene>
    <name evidence="2" type="ORF">B0J15DRAFT_463430</name>
</gene>
<evidence type="ECO:0000313" key="3">
    <source>
        <dbReference type="Proteomes" id="UP000736672"/>
    </source>
</evidence>
<proteinExistence type="predicted"/>
<dbReference type="Proteomes" id="UP000736672">
    <property type="component" value="Unassembled WGS sequence"/>
</dbReference>
<protein>
    <submittedName>
        <fullName evidence="2">Uncharacterized protein</fullName>
    </submittedName>
</protein>
<name>A0A9P9HZL3_FUSSL</name>
<dbReference type="AlphaFoldDB" id="A0A9P9HZL3"/>
<keyword evidence="3" id="KW-1185">Reference proteome</keyword>
<evidence type="ECO:0000313" key="2">
    <source>
        <dbReference type="EMBL" id="KAH7266281.1"/>
    </source>
</evidence>
<organism evidence="2 3">
    <name type="scientific">Fusarium solani</name>
    <name type="common">Filamentous fungus</name>
    <dbReference type="NCBI Taxonomy" id="169388"/>
    <lineage>
        <taxon>Eukaryota</taxon>
        <taxon>Fungi</taxon>
        <taxon>Dikarya</taxon>
        <taxon>Ascomycota</taxon>
        <taxon>Pezizomycotina</taxon>
        <taxon>Sordariomycetes</taxon>
        <taxon>Hypocreomycetidae</taxon>
        <taxon>Hypocreales</taxon>
        <taxon>Nectriaceae</taxon>
        <taxon>Fusarium</taxon>
        <taxon>Fusarium solani species complex</taxon>
    </lineage>
</organism>
<accession>A0A9P9HZL3</accession>
<reference evidence="2" key="1">
    <citation type="journal article" date="2021" name="Nat. Commun.">
        <title>Genetic determinants of endophytism in the Arabidopsis root mycobiome.</title>
        <authorList>
            <person name="Mesny F."/>
            <person name="Miyauchi S."/>
            <person name="Thiergart T."/>
            <person name="Pickel B."/>
            <person name="Atanasova L."/>
            <person name="Karlsson M."/>
            <person name="Huettel B."/>
            <person name="Barry K.W."/>
            <person name="Haridas S."/>
            <person name="Chen C."/>
            <person name="Bauer D."/>
            <person name="Andreopoulos W."/>
            <person name="Pangilinan J."/>
            <person name="LaButti K."/>
            <person name="Riley R."/>
            <person name="Lipzen A."/>
            <person name="Clum A."/>
            <person name="Drula E."/>
            <person name="Henrissat B."/>
            <person name="Kohler A."/>
            <person name="Grigoriev I.V."/>
            <person name="Martin F.M."/>
            <person name="Hacquard S."/>
        </authorList>
    </citation>
    <scope>NUCLEOTIDE SEQUENCE</scope>
    <source>
        <strain evidence="2">FSSC 5 MPI-SDFR-AT-0091</strain>
    </source>
</reference>
<dbReference type="EMBL" id="JAGTJS010000006">
    <property type="protein sequence ID" value="KAH7266281.1"/>
    <property type="molecule type" value="Genomic_DNA"/>
</dbReference>
<comment type="caution">
    <text evidence="2">The sequence shown here is derived from an EMBL/GenBank/DDBJ whole genome shotgun (WGS) entry which is preliminary data.</text>
</comment>
<sequence length="289" mass="31109">MVGSLTRTLPGGALASLQGGAKRRLFTFTIPHRARTTTRRGALRCTALQMRKPSLLDTLCLAPSTKSVHRIIFRKNDCLAELSHVVRYMGRRLARLGRDPAFLCCLSLKLAPTSGSAPKQDGDGRDAPDRQPPGHESLCGILGGGSAAMGRAPSVTPASGLDTQSQSDRDSTTGDPHRHAPHRTARVLLLRASPAYPPAGVYLVSSLQSCAHARRPATQTLTLPCACTAAGTARGWDWVMKELPVLLVANPRRHVRVEQPDSLMEQDQKRVPGIIPALDQTVMRTVPST</sequence>
<feature type="region of interest" description="Disordered" evidence="1">
    <location>
        <begin position="113"/>
        <end position="140"/>
    </location>
</feature>
<evidence type="ECO:0000256" key="1">
    <source>
        <dbReference type="SAM" id="MobiDB-lite"/>
    </source>
</evidence>
<feature type="region of interest" description="Disordered" evidence="1">
    <location>
        <begin position="152"/>
        <end position="180"/>
    </location>
</feature>
<feature type="compositionally biased region" description="Basic and acidic residues" evidence="1">
    <location>
        <begin position="167"/>
        <end position="178"/>
    </location>
</feature>